<feature type="region of interest" description="Disordered" evidence="1">
    <location>
        <begin position="1"/>
        <end position="62"/>
    </location>
</feature>
<gene>
    <name evidence="2" type="ORF">GA0074692_0899</name>
</gene>
<reference evidence="3" key="1">
    <citation type="submission" date="2016-06" db="EMBL/GenBank/DDBJ databases">
        <authorList>
            <person name="Varghese N."/>
            <person name="Submissions Spin"/>
        </authorList>
    </citation>
    <scope>NUCLEOTIDE SEQUENCE [LARGE SCALE GENOMIC DNA]</scope>
    <source>
        <strain evidence="3">DSM 43817</strain>
    </source>
</reference>
<dbReference type="OrthoDB" id="9883525at2"/>
<dbReference type="Proteomes" id="UP000198959">
    <property type="component" value="Unassembled WGS sequence"/>
</dbReference>
<protein>
    <submittedName>
        <fullName evidence="2">Uncharacterized protein</fullName>
    </submittedName>
</protein>
<dbReference type="AlphaFoldDB" id="A0A1C6RU20"/>
<evidence type="ECO:0000313" key="2">
    <source>
        <dbReference type="EMBL" id="SCL20548.1"/>
    </source>
</evidence>
<keyword evidence="3" id="KW-1185">Reference proteome</keyword>
<accession>A0A1C6RU20</accession>
<dbReference type="RefSeq" id="WP_141725151.1">
    <property type="nucleotide sequence ID" value="NZ_FMHW01000002.1"/>
</dbReference>
<organism evidence="2 3">
    <name type="scientific">Micromonospora pallida</name>
    <dbReference type="NCBI Taxonomy" id="145854"/>
    <lineage>
        <taxon>Bacteria</taxon>
        <taxon>Bacillati</taxon>
        <taxon>Actinomycetota</taxon>
        <taxon>Actinomycetes</taxon>
        <taxon>Micromonosporales</taxon>
        <taxon>Micromonosporaceae</taxon>
        <taxon>Micromonospora</taxon>
    </lineage>
</organism>
<name>A0A1C6RU20_9ACTN</name>
<proteinExistence type="predicted"/>
<feature type="compositionally biased region" description="Basic and acidic residues" evidence="1">
    <location>
        <begin position="21"/>
        <end position="37"/>
    </location>
</feature>
<dbReference type="EMBL" id="FMHW01000002">
    <property type="protein sequence ID" value="SCL20548.1"/>
    <property type="molecule type" value="Genomic_DNA"/>
</dbReference>
<evidence type="ECO:0000313" key="3">
    <source>
        <dbReference type="Proteomes" id="UP000198959"/>
    </source>
</evidence>
<sequence length="62" mass="6464">MTLQPGQAATNGQRGSQQRASGRDADLPVGTAERDQFAEPIGDQRTPTSLNASRLVAAGANR</sequence>
<feature type="compositionally biased region" description="Polar residues" evidence="1">
    <location>
        <begin position="1"/>
        <end position="20"/>
    </location>
</feature>
<dbReference type="STRING" id="145854.GA0074692_0899"/>
<evidence type="ECO:0000256" key="1">
    <source>
        <dbReference type="SAM" id="MobiDB-lite"/>
    </source>
</evidence>